<dbReference type="Pfam" id="PF08299">
    <property type="entry name" value="Bac_DnaA_C"/>
    <property type="match status" value="1"/>
</dbReference>
<organism evidence="15 16">
    <name type="scientific">Flaviflexus ciconiae</name>
    <dbReference type="NCBI Taxonomy" id="2496867"/>
    <lineage>
        <taxon>Bacteria</taxon>
        <taxon>Bacillati</taxon>
        <taxon>Actinomycetota</taxon>
        <taxon>Actinomycetes</taxon>
        <taxon>Actinomycetales</taxon>
        <taxon>Actinomycetaceae</taxon>
        <taxon>Flaviflexus</taxon>
    </lineage>
</organism>
<dbReference type="InterPro" id="IPR038454">
    <property type="entry name" value="DnaA_N_sf"/>
</dbReference>
<dbReference type="PANTHER" id="PTHR30050">
    <property type="entry name" value="CHROMOSOMAL REPLICATION INITIATOR PROTEIN DNAA"/>
    <property type="match status" value="1"/>
</dbReference>
<dbReference type="GO" id="GO:0008289">
    <property type="term" value="F:lipid binding"/>
    <property type="evidence" value="ECO:0007669"/>
    <property type="project" value="UniProtKB-KW"/>
</dbReference>
<dbReference type="FunFam" id="3.40.50.300:FF:000668">
    <property type="entry name" value="Chromosomal replication initiator protein DnaA"/>
    <property type="match status" value="1"/>
</dbReference>
<feature type="domain" description="Chromosomal replication initiator DnaA C-terminal" evidence="14">
    <location>
        <begin position="408"/>
        <end position="477"/>
    </location>
</feature>
<evidence type="ECO:0000259" key="14">
    <source>
        <dbReference type="SMART" id="SM00760"/>
    </source>
</evidence>
<dbReference type="PRINTS" id="PR00051">
    <property type="entry name" value="DNAA"/>
</dbReference>
<comment type="subunit">
    <text evidence="8">Oligomerizes as a right-handed, spiral filament on DNA at oriC.</text>
</comment>
<dbReference type="SMART" id="SM00382">
    <property type="entry name" value="AAA"/>
    <property type="match status" value="1"/>
</dbReference>
<feature type="region of interest" description="Disordered" evidence="12">
    <location>
        <begin position="122"/>
        <end position="152"/>
    </location>
</feature>
<dbReference type="OrthoDB" id="9807019at2"/>
<evidence type="ECO:0000256" key="12">
    <source>
        <dbReference type="SAM" id="MobiDB-lite"/>
    </source>
</evidence>
<feature type="region of interest" description="Domain III, AAA+ region" evidence="8">
    <location>
        <begin position="163"/>
        <end position="379"/>
    </location>
</feature>
<comment type="similarity">
    <text evidence="1 8 11">Belongs to the DnaA family.</text>
</comment>
<dbReference type="GO" id="GO:0003688">
    <property type="term" value="F:DNA replication origin binding"/>
    <property type="evidence" value="ECO:0007669"/>
    <property type="project" value="UniProtKB-UniRule"/>
</dbReference>
<dbReference type="SMART" id="SM00760">
    <property type="entry name" value="Bac_DnaA_C"/>
    <property type="match status" value="1"/>
</dbReference>
<keyword evidence="7 8" id="KW-0238">DNA-binding</keyword>
<protein>
    <recommendedName>
        <fullName evidence="8 9">Chromosomal replication initiator protein DnaA</fullName>
    </recommendedName>
</protein>
<evidence type="ECO:0000256" key="7">
    <source>
        <dbReference type="ARBA" id="ARBA00023125"/>
    </source>
</evidence>
<dbReference type="InterPro" id="IPR020591">
    <property type="entry name" value="Chromosome_initiator_DnaA-like"/>
</dbReference>
<dbReference type="KEGG" id="flh:EJ997_09515"/>
<comment type="caution">
    <text evidence="8">Lacks conserved residue(s) required for the propagation of feature annotation.</text>
</comment>
<feature type="region of interest" description="Domain I, interacts with DnaA modulators" evidence="8">
    <location>
        <begin position="1"/>
        <end position="105"/>
    </location>
</feature>
<keyword evidence="3 8" id="KW-0235">DNA replication</keyword>
<dbReference type="Proteomes" id="UP000280344">
    <property type="component" value="Chromosome"/>
</dbReference>
<feature type="binding site" evidence="8">
    <location>
        <position position="209"/>
    </location>
    <ligand>
        <name>ATP</name>
        <dbReference type="ChEBI" id="CHEBI:30616"/>
    </ligand>
</feature>
<dbReference type="AlphaFoldDB" id="A0A3S9PYV1"/>
<keyword evidence="5 8" id="KW-0067">ATP-binding</keyword>
<dbReference type="SUPFAM" id="SSF48295">
    <property type="entry name" value="TrpR-like"/>
    <property type="match status" value="1"/>
</dbReference>
<dbReference type="Pfam" id="PF00308">
    <property type="entry name" value="Bac_DnaA"/>
    <property type="match status" value="1"/>
</dbReference>
<dbReference type="GO" id="GO:0006270">
    <property type="term" value="P:DNA replication initiation"/>
    <property type="evidence" value="ECO:0007669"/>
    <property type="project" value="UniProtKB-UniRule"/>
</dbReference>
<dbReference type="GO" id="GO:0006275">
    <property type="term" value="P:regulation of DNA replication"/>
    <property type="evidence" value="ECO:0007669"/>
    <property type="project" value="UniProtKB-UniRule"/>
</dbReference>
<dbReference type="CDD" id="cd06571">
    <property type="entry name" value="Bac_DnaA_C"/>
    <property type="match status" value="1"/>
</dbReference>
<comment type="domain">
    <text evidence="8">Domain I is involved in oligomerization and binding regulators, domain II is flexibile and of varying length in different bacteria, domain III forms the AAA+ region, while domain IV binds dsDNA.</text>
</comment>
<evidence type="ECO:0000256" key="6">
    <source>
        <dbReference type="ARBA" id="ARBA00023121"/>
    </source>
</evidence>
<evidence type="ECO:0000259" key="13">
    <source>
        <dbReference type="SMART" id="SM00382"/>
    </source>
</evidence>
<evidence type="ECO:0000313" key="16">
    <source>
        <dbReference type="Proteomes" id="UP000280344"/>
    </source>
</evidence>
<reference evidence="15 16" key="1">
    <citation type="submission" date="2018-12" db="EMBL/GenBank/DDBJ databases">
        <title>Complete genome sequence of Flaviflexus sp. H23T48.</title>
        <authorList>
            <person name="Bae J.-W."/>
            <person name="Lee J.-Y."/>
        </authorList>
    </citation>
    <scope>NUCLEOTIDE SEQUENCE [LARGE SCALE GENOMIC DNA]</scope>
    <source>
        <strain evidence="15 16">H23T48</strain>
    </source>
</reference>
<evidence type="ECO:0000256" key="11">
    <source>
        <dbReference type="RuleBase" id="RU004227"/>
    </source>
</evidence>
<dbReference type="Gene3D" id="3.30.300.180">
    <property type="match status" value="1"/>
</dbReference>
<dbReference type="PANTHER" id="PTHR30050:SF2">
    <property type="entry name" value="CHROMOSOMAL REPLICATION INITIATOR PROTEIN DNAA"/>
    <property type="match status" value="1"/>
</dbReference>
<dbReference type="CDD" id="cd00009">
    <property type="entry name" value="AAA"/>
    <property type="match status" value="1"/>
</dbReference>
<dbReference type="InterPro" id="IPR013317">
    <property type="entry name" value="DnaA_dom"/>
</dbReference>
<gene>
    <name evidence="8 15" type="primary">dnaA</name>
    <name evidence="15" type="ORF">EJ997_09515</name>
</gene>
<name>A0A3S9PYV1_9ACTO</name>
<comment type="subcellular location">
    <subcellularLocation>
        <location evidence="8">Cytoplasm</location>
    </subcellularLocation>
</comment>
<evidence type="ECO:0000256" key="4">
    <source>
        <dbReference type="ARBA" id="ARBA00022741"/>
    </source>
</evidence>
<dbReference type="FunFam" id="1.10.1750.10:FF:000002">
    <property type="entry name" value="Chromosomal replication initiator protein DnaA"/>
    <property type="match status" value="1"/>
</dbReference>
<feature type="region of interest" description="Domain IV, binds dsDNA" evidence="8">
    <location>
        <begin position="380"/>
        <end position="507"/>
    </location>
</feature>
<keyword evidence="16" id="KW-1185">Reference proteome</keyword>
<dbReference type="InterPro" id="IPR018312">
    <property type="entry name" value="Chromosome_initiator_DnaA_CS"/>
</dbReference>
<dbReference type="NCBIfam" id="TIGR00362">
    <property type="entry name" value="DnaA"/>
    <property type="match status" value="1"/>
</dbReference>
<dbReference type="RefSeq" id="WP_126704342.1">
    <property type="nucleotide sequence ID" value="NZ_CP034593.1"/>
</dbReference>
<dbReference type="FunFam" id="1.10.8.60:FF:000003">
    <property type="entry name" value="Chromosomal replication initiator protein DnaA"/>
    <property type="match status" value="1"/>
</dbReference>
<evidence type="ECO:0000256" key="8">
    <source>
        <dbReference type="HAMAP-Rule" id="MF_00377"/>
    </source>
</evidence>
<evidence type="ECO:0000256" key="1">
    <source>
        <dbReference type="ARBA" id="ARBA00006583"/>
    </source>
</evidence>
<evidence type="ECO:0000256" key="10">
    <source>
        <dbReference type="RuleBase" id="RU000577"/>
    </source>
</evidence>
<feature type="binding site" evidence="8">
    <location>
        <position position="210"/>
    </location>
    <ligand>
        <name>ATP</name>
        <dbReference type="ChEBI" id="CHEBI:30616"/>
    </ligand>
</feature>
<dbReference type="InterPro" id="IPR013159">
    <property type="entry name" value="DnaA_C"/>
</dbReference>
<evidence type="ECO:0000256" key="2">
    <source>
        <dbReference type="ARBA" id="ARBA00022490"/>
    </source>
</evidence>
<accession>A0A3S9PYV1</accession>
<dbReference type="InterPro" id="IPR027417">
    <property type="entry name" value="P-loop_NTPase"/>
</dbReference>
<dbReference type="Gene3D" id="1.10.1750.10">
    <property type="match status" value="1"/>
</dbReference>
<comment type="function">
    <text evidence="8 10">Plays an essential role in the initiation and regulation of chromosomal replication. ATP-DnaA binds to the origin of replication (oriC) to initiate formation of the DNA replication initiation complex once per cell cycle. Binds the DnaA box (a 9 base pair repeat at the origin) and separates the double-stranded (ds)DNA. Forms a right-handed helical filament on oriC DNA; dsDNA binds to the exterior of the filament while single-stranded (ss)DNA is stabiized in the filament's interior. The ATP-DnaA-oriC complex binds and stabilizes one strand of the AT-rich DNA unwinding element (DUE), permitting loading of DNA polymerase. After initiation quickly degrades to an ADP-DnaA complex that is not apt for DNA replication. Binds acidic phospholipids.</text>
</comment>
<dbReference type="SUPFAM" id="SSF52540">
    <property type="entry name" value="P-loop containing nucleoside triphosphate hydrolases"/>
    <property type="match status" value="1"/>
</dbReference>
<dbReference type="InterPro" id="IPR003593">
    <property type="entry name" value="AAA+_ATPase"/>
</dbReference>
<keyword evidence="4 8" id="KW-0547">Nucleotide-binding</keyword>
<dbReference type="GO" id="GO:0005524">
    <property type="term" value="F:ATP binding"/>
    <property type="evidence" value="ECO:0007669"/>
    <property type="project" value="UniProtKB-UniRule"/>
</dbReference>
<proteinExistence type="inferred from homology"/>
<dbReference type="GO" id="GO:0005886">
    <property type="term" value="C:plasma membrane"/>
    <property type="evidence" value="ECO:0007669"/>
    <property type="project" value="TreeGrafter"/>
</dbReference>
<dbReference type="InterPro" id="IPR010921">
    <property type="entry name" value="Trp_repressor/repl_initiator"/>
</dbReference>
<dbReference type="EMBL" id="CP034593">
    <property type="protein sequence ID" value="AZQ77539.1"/>
    <property type="molecule type" value="Genomic_DNA"/>
</dbReference>
<evidence type="ECO:0000256" key="9">
    <source>
        <dbReference type="NCBIfam" id="TIGR00362"/>
    </source>
</evidence>
<dbReference type="Gene3D" id="1.10.8.60">
    <property type="match status" value="1"/>
</dbReference>
<evidence type="ECO:0000313" key="15">
    <source>
        <dbReference type="EMBL" id="AZQ77539.1"/>
    </source>
</evidence>
<keyword evidence="6 8" id="KW-0446">Lipid-binding</keyword>
<feature type="binding site" evidence="8">
    <location>
        <position position="211"/>
    </location>
    <ligand>
        <name>ATP</name>
        <dbReference type="ChEBI" id="CHEBI:30616"/>
    </ligand>
</feature>
<sequence length="507" mass="56644">MSDSRHALEAWNAAIELLRSENRLSDSQTAFLRMAQPLATVDEIFMISVGSEFIKSWLEQNALEDMTEKLTDILGRKVRVLTSIDSTLGETAPPAEPEPVAVNESPIQIAPQVPVRPTELPQSVLSDHDRDNSATTRSYSEPTADYRRGAGPITPDHVLKAAGLNPRYNFDSFVIGESNRFAHATSFAVAEAPGKSYNPLFIYGDSGIGKTHLMHATGNYALQLYPDLKVKYVSAEEFTNDFINALRDERKHSFKERYRTIDILLIDDIQFIGTFEHTVEEFFHTFNALSNANKQIIISSDVPPKDLNNFEQRMISRFASGITAQISPPNLETRIAILDKKAAYDNIQVPREVNEYIAARMTTNVREMEGALRRVTAFCDLNNEAISVNMAEFVLKDLISNTDQLEITAGLIMAQTAGFFDITIENLTSADRTRAMVNARQIAMYLCRELTDLSLPKIGDLFGGRDHTTVMHATRKISDQMAEKKNVFDDVSALTTRIKQAASKPAR</sequence>
<feature type="binding site" evidence="8">
    <location>
        <position position="207"/>
    </location>
    <ligand>
        <name>ATP</name>
        <dbReference type="ChEBI" id="CHEBI:30616"/>
    </ligand>
</feature>
<dbReference type="PROSITE" id="PS01008">
    <property type="entry name" value="DNAA"/>
    <property type="match status" value="1"/>
</dbReference>
<evidence type="ECO:0000256" key="3">
    <source>
        <dbReference type="ARBA" id="ARBA00022705"/>
    </source>
</evidence>
<keyword evidence="2 8" id="KW-0963">Cytoplasm</keyword>
<dbReference type="NCBIfam" id="NF010686">
    <property type="entry name" value="PRK14086.1"/>
    <property type="match status" value="1"/>
</dbReference>
<evidence type="ECO:0000256" key="5">
    <source>
        <dbReference type="ARBA" id="ARBA00022840"/>
    </source>
</evidence>
<dbReference type="HAMAP" id="MF_00377">
    <property type="entry name" value="DnaA_bact"/>
    <property type="match status" value="1"/>
</dbReference>
<dbReference type="GO" id="GO:0005737">
    <property type="term" value="C:cytoplasm"/>
    <property type="evidence" value="ECO:0007669"/>
    <property type="project" value="UniProtKB-SubCell"/>
</dbReference>
<feature type="domain" description="AAA+ ATPase" evidence="13">
    <location>
        <begin position="196"/>
        <end position="330"/>
    </location>
</feature>
<dbReference type="InterPro" id="IPR001957">
    <property type="entry name" value="Chromosome_initiator_DnaA"/>
</dbReference>
<dbReference type="Gene3D" id="3.40.50.300">
    <property type="entry name" value="P-loop containing nucleotide triphosphate hydrolases"/>
    <property type="match status" value="1"/>
</dbReference>